<dbReference type="GO" id="GO:0055056">
    <property type="term" value="F:D-glucose transmembrane transporter activity"/>
    <property type="evidence" value="ECO:0007669"/>
    <property type="project" value="TreeGrafter"/>
</dbReference>
<dbReference type="GO" id="GO:0005886">
    <property type="term" value="C:plasma membrane"/>
    <property type="evidence" value="ECO:0007669"/>
    <property type="project" value="TreeGrafter"/>
</dbReference>
<feature type="transmembrane region" description="Helical" evidence="5">
    <location>
        <begin position="26"/>
        <end position="42"/>
    </location>
</feature>
<dbReference type="Pfam" id="PF00083">
    <property type="entry name" value="Sugar_tr"/>
    <property type="match status" value="1"/>
</dbReference>
<keyword evidence="3 5" id="KW-1133">Transmembrane helix</keyword>
<name>A0A8C5Z369_MARMA</name>
<evidence type="ECO:0000256" key="1">
    <source>
        <dbReference type="ARBA" id="ARBA00004141"/>
    </source>
</evidence>
<evidence type="ECO:0000313" key="6">
    <source>
        <dbReference type="Ensembl" id="ENSMMMP00000007301.1"/>
    </source>
</evidence>
<dbReference type="GeneTree" id="ENSGT00940000160313"/>
<dbReference type="Gene3D" id="1.20.1250.20">
    <property type="entry name" value="MFS general substrate transporter like domains"/>
    <property type="match status" value="1"/>
</dbReference>
<organism evidence="6 7">
    <name type="scientific">Marmota marmota marmota</name>
    <name type="common">Alpine marmot</name>
    <dbReference type="NCBI Taxonomy" id="9994"/>
    <lineage>
        <taxon>Eukaryota</taxon>
        <taxon>Metazoa</taxon>
        <taxon>Chordata</taxon>
        <taxon>Craniata</taxon>
        <taxon>Vertebrata</taxon>
        <taxon>Euteleostomi</taxon>
        <taxon>Mammalia</taxon>
        <taxon>Eutheria</taxon>
        <taxon>Euarchontoglires</taxon>
        <taxon>Glires</taxon>
        <taxon>Rodentia</taxon>
        <taxon>Sciuromorpha</taxon>
        <taxon>Sciuridae</taxon>
        <taxon>Xerinae</taxon>
        <taxon>Marmotini</taxon>
        <taxon>Marmota</taxon>
    </lineage>
</organism>
<reference evidence="6" key="1">
    <citation type="submission" date="2025-08" db="UniProtKB">
        <authorList>
            <consortium name="Ensembl"/>
        </authorList>
    </citation>
    <scope>IDENTIFICATION</scope>
</reference>
<reference evidence="6" key="2">
    <citation type="submission" date="2025-09" db="UniProtKB">
        <authorList>
            <consortium name="Ensembl"/>
        </authorList>
    </citation>
    <scope>IDENTIFICATION</scope>
</reference>
<evidence type="ECO:0000256" key="2">
    <source>
        <dbReference type="ARBA" id="ARBA00022692"/>
    </source>
</evidence>
<dbReference type="Ensembl" id="ENSMMMT00000008315.1">
    <property type="protein sequence ID" value="ENSMMMP00000007301.1"/>
    <property type="gene ID" value="ENSMMMG00000006557.1"/>
</dbReference>
<sequence length="239" mass="26356">MIGLGGMAVCSIIMTVSLLLKDEGDALSFICITAVLIYVAFFETGQGPIPCFIVSELFRQGPCPAAMAEASCSNSTSNFLAGLLFPSVAAYLGAYVFHAFTTFLIKFLIFTFLKLTSPVYLVEMSSIQPVKDSITNVLSAFLPPPSQHGKQPHPEYVERLHQDEPRTASEGCYLILIPHRPEHPDKPSAGLVRSSLLFKYFLFQTFFPVKERSSEPTFISGGIDCLAYDNFVSSFSHRF</sequence>
<dbReference type="AlphaFoldDB" id="A0A8C5Z369"/>
<evidence type="ECO:0000256" key="4">
    <source>
        <dbReference type="ARBA" id="ARBA00023136"/>
    </source>
</evidence>
<keyword evidence="7" id="KW-1185">Reference proteome</keyword>
<dbReference type="PANTHER" id="PTHR23503">
    <property type="entry name" value="SOLUTE CARRIER FAMILY 2"/>
    <property type="match status" value="1"/>
</dbReference>
<dbReference type="InterPro" id="IPR045263">
    <property type="entry name" value="GLUT"/>
</dbReference>
<evidence type="ECO:0000256" key="3">
    <source>
        <dbReference type="ARBA" id="ARBA00022989"/>
    </source>
</evidence>
<evidence type="ECO:0000313" key="7">
    <source>
        <dbReference type="Proteomes" id="UP000694407"/>
    </source>
</evidence>
<keyword evidence="2 5" id="KW-0812">Transmembrane</keyword>
<dbReference type="Proteomes" id="UP000694407">
    <property type="component" value="Unplaced"/>
</dbReference>
<proteinExistence type="predicted"/>
<dbReference type="PANTHER" id="PTHR23503:SF99">
    <property type="entry name" value="SOLUTE CARRIER FAMILY 2, FACILITATED GLUCOSE TRANSPORTER MEMBER 3"/>
    <property type="match status" value="1"/>
</dbReference>
<dbReference type="InterPro" id="IPR005828">
    <property type="entry name" value="MFS_sugar_transport-like"/>
</dbReference>
<dbReference type="SUPFAM" id="SSF103473">
    <property type="entry name" value="MFS general substrate transporter"/>
    <property type="match status" value="1"/>
</dbReference>
<evidence type="ECO:0008006" key="8">
    <source>
        <dbReference type="Google" id="ProtNLM"/>
    </source>
</evidence>
<accession>A0A8C5Z369</accession>
<dbReference type="GO" id="GO:0070837">
    <property type="term" value="P:dehydroascorbic acid transport"/>
    <property type="evidence" value="ECO:0007669"/>
    <property type="project" value="TreeGrafter"/>
</dbReference>
<comment type="subcellular location">
    <subcellularLocation>
        <location evidence="1">Membrane</location>
        <topology evidence="1">Multi-pass membrane protein</topology>
    </subcellularLocation>
</comment>
<evidence type="ECO:0000256" key="5">
    <source>
        <dbReference type="SAM" id="Phobius"/>
    </source>
</evidence>
<protein>
    <recommendedName>
        <fullName evidence="8">Major facilitator superfamily (MFS) profile domain-containing protein</fullName>
    </recommendedName>
</protein>
<dbReference type="InterPro" id="IPR036259">
    <property type="entry name" value="MFS_trans_sf"/>
</dbReference>
<keyword evidence="4 5" id="KW-0472">Membrane</keyword>
<dbReference type="GO" id="GO:0046323">
    <property type="term" value="P:D-glucose import"/>
    <property type="evidence" value="ECO:0007669"/>
    <property type="project" value="TreeGrafter"/>
</dbReference>